<dbReference type="EMBL" id="MLBF01000100">
    <property type="protein sequence ID" value="OLN25788.1"/>
    <property type="molecule type" value="Genomic_DNA"/>
</dbReference>
<protein>
    <submittedName>
        <fullName evidence="1">Phage protein</fullName>
    </submittedName>
</protein>
<dbReference type="GO" id="GO:0003968">
    <property type="term" value="F:RNA-directed RNA polymerase activity"/>
    <property type="evidence" value="ECO:0007669"/>
    <property type="project" value="InterPro"/>
</dbReference>
<gene>
    <name evidence="1" type="ORF">DSOL_5232</name>
</gene>
<evidence type="ECO:0000313" key="1">
    <source>
        <dbReference type="EMBL" id="OLN25788.1"/>
    </source>
</evidence>
<dbReference type="AlphaFoldDB" id="A0A1Q8QEP6"/>
<accession>A0A1Q8QEP6</accession>
<dbReference type="Proteomes" id="UP000186102">
    <property type="component" value="Unassembled WGS sequence"/>
</dbReference>
<dbReference type="RefSeq" id="WP_075367457.1">
    <property type="nucleotide sequence ID" value="NZ_MLBF01000100.1"/>
</dbReference>
<proteinExistence type="predicted"/>
<dbReference type="OrthoDB" id="1891855at2"/>
<reference evidence="1 2" key="1">
    <citation type="submission" date="2016-09" db="EMBL/GenBank/DDBJ databases">
        <title>Complete genome of Desulfosporosinus sp. OL.</title>
        <authorList>
            <person name="Mardanov A."/>
            <person name="Beletsky A."/>
            <person name="Panova A."/>
            <person name="Karnachuk O."/>
            <person name="Ravin N."/>
        </authorList>
    </citation>
    <scope>NUCLEOTIDE SEQUENCE [LARGE SCALE GENOMIC DNA]</scope>
    <source>
        <strain evidence="1 2">OL</strain>
    </source>
</reference>
<comment type="caution">
    <text evidence="1">The sequence shown here is derived from an EMBL/GenBank/DDBJ whole genome shotgun (WGS) entry which is preliminary data.</text>
</comment>
<evidence type="ECO:0000313" key="2">
    <source>
        <dbReference type="Proteomes" id="UP000186102"/>
    </source>
</evidence>
<sequence>MKDQVNIYAIQQEDLYTTEEQTICRILSDIQLNINAIKQYELLNLLSQTKQFKYTFTSSEDLMNQQYASRFVKRFVTEQETASVKVIASPEYTDLLNKNSAYKALLVEQKIAEKALTYCLDSADSNIPRELKPEALTKTSKKHRIFASSFTRTLGLVANETTTDIFSFQITNYVVAQHLMKSGFDFNGEHYSFYTATAGGMRDKKLTYINDRIYKKHSASLLCGITHEDIDFKGGIVLPKLLAYSALLFSASDPWPEFDIDRAIVIPDWSTTVTGLMDVISEDPTTLGNFIVTPSVMVQNTIVHSDGAGWINPSLSKKNLQVRLPFFKGLLVSTPYLDKCAESGNYMIPDIYGDIHDLRDVDVVFSASMFKMSKYYSSWNDYKTKYKTNHCTANICNEEEEHMRTGSTNYQFLQSMISMTEKELEQLITPVRNQLTDAYSQRDTMLALHGATPQNKHKSLSQEALMLYPEMLQDYSTKQLLKDRIHSMRYQASMGKIRIKGSVNTYVIPDMGGWLNHEIAHTDECLLQGDEVSCSVFQDQENLLLNRSPALYLEHVCAKNVVNSDTKHWNPTKAIMTSSFSLCSKVLMFDVDGDHLLVSNQEFLYNAAKRSMDGVLPLSYSAGKSKLEQITNDNIWTSLKLTFKHGSIGTWSNKLSKFYNSDEAKHGNLQVPQLLTFLNNLSIDVAKTGYFPTLDKRVKDLLKGVNGADLPYYLKYDDPKKKVEPINDSLMNRLCKKIEDIPTPYRYDFSQVGKFDYKTLLHDKDAIATPEVVELYDKLDKAKTQAFMVSDQPNSLIAGQIYSQLRKDMVNAFPELSLEEIVDQIVVHSFTKHKTAKRTALMTAFGDVILDAIKHNIENPLDKGYFLCQCGARFKQIKNNQKYCKPCSVEANKAKAKALRASKKAI</sequence>
<keyword evidence="2" id="KW-1185">Reference proteome</keyword>
<name>A0A1Q8QEP6_9FIRM</name>
<organism evidence="1 2">
    <name type="scientific">Desulfosporosinus metallidurans</name>
    <dbReference type="NCBI Taxonomy" id="1888891"/>
    <lineage>
        <taxon>Bacteria</taxon>
        <taxon>Bacillati</taxon>
        <taxon>Bacillota</taxon>
        <taxon>Clostridia</taxon>
        <taxon>Eubacteriales</taxon>
        <taxon>Desulfitobacteriaceae</taxon>
        <taxon>Desulfosporosinus</taxon>
    </lineage>
</organism>